<dbReference type="PROSITE" id="PS00108">
    <property type="entry name" value="PROTEIN_KINASE_ST"/>
    <property type="match status" value="1"/>
</dbReference>
<sequence>MDETREARDSQAGNDDGRRLAHAPSRPHISKTVSTQEQSATDASHGASLAASNAKNEPSTGALKVASNGPAALATSTASAVHAKESAPRPQKKASLPDAGSVGPSAAKKIHKPSSAPHQFDDASDDEEEVDEYKRGGYHPVFLGDKYKSKYLVVKKLGWGHFSTVWLVEDSNSTNFYAMKIVKSASHYTEAAQDEIKLMREVAAADPRARSRQRVMQMIDDFRVFGPFGTHVAMVFEVMGHNLLRLIRHFNYRGLPSVLTKRIIKQTLQGLDYLHSKCSIIHTDIKPENILMCLTEREIHAMGQLAKATYADQPPPRYASRLGKNKKTRQCASEADREHVNLDDVPRIRPLREKLLDEEFFKTCQVKIADLGNACWVDKHFAAVIQTRQYRSLEAILGNNYDQSADIWSVAALTFELATGDYLFDPHSGRNFDRNEDHIAMIIELLGPIPRQIVFNSPHAPTYFDRNGNLRHIKRLKMWPLQDVLMQKYKMHKDSAKMMTEFLLPMLRYEPLFRATASECARHGWLKITDEDNTELGRYLTKARAKDRERRRRAGELTDTPNHHPQQQQDKASSSNTKQSKQASGGSSSSNSNSSSHEPKSEAAEKPKETAVLPENEAQPLPPASEAATPSKNKDVQAEPAIKGGEWA</sequence>
<evidence type="ECO:0000313" key="12">
    <source>
        <dbReference type="EMBL" id="EGD72229.1"/>
    </source>
</evidence>
<evidence type="ECO:0000256" key="2">
    <source>
        <dbReference type="ARBA" id="ARBA00022527"/>
    </source>
</evidence>
<proteinExistence type="predicted"/>
<dbReference type="KEGG" id="sre:PTSG_11567"/>
<evidence type="ECO:0000256" key="7">
    <source>
        <dbReference type="ARBA" id="ARBA00047899"/>
    </source>
</evidence>
<organism evidence="13">
    <name type="scientific">Salpingoeca rosetta (strain ATCC 50818 / BSB-021)</name>
    <dbReference type="NCBI Taxonomy" id="946362"/>
    <lineage>
        <taxon>Eukaryota</taxon>
        <taxon>Choanoflagellata</taxon>
        <taxon>Craspedida</taxon>
        <taxon>Salpingoecidae</taxon>
        <taxon>Salpingoeca</taxon>
    </lineage>
</organism>
<gene>
    <name evidence="12" type="ORF">PTSG_11567</name>
</gene>
<feature type="compositionally biased region" description="Acidic residues" evidence="10">
    <location>
        <begin position="122"/>
        <end position="131"/>
    </location>
</feature>
<dbReference type="eggNOG" id="KOG1290">
    <property type="taxonomic scope" value="Eukaryota"/>
</dbReference>
<dbReference type="Gene3D" id="1.10.510.10">
    <property type="entry name" value="Transferase(Phosphotransferase) domain 1"/>
    <property type="match status" value="1"/>
</dbReference>
<name>F2TVY3_SALR5</name>
<evidence type="ECO:0000256" key="10">
    <source>
        <dbReference type="SAM" id="MobiDB-lite"/>
    </source>
</evidence>
<keyword evidence="2" id="KW-0723">Serine/threonine-protein kinase</keyword>
<dbReference type="EMBL" id="GL832955">
    <property type="protein sequence ID" value="EGD72229.1"/>
    <property type="molecule type" value="Genomic_DNA"/>
</dbReference>
<feature type="compositionally biased region" description="Basic and acidic residues" evidence="10">
    <location>
        <begin position="597"/>
        <end position="609"/>
    </location>
</feature>
<evidence type="ECO:0000313" key="13">
    <source>
        <dbReference type="Proteomes" id="UP000007799"/>
    </source>
</evidence>
<keyword evidence="4 9" id="KW-0547">Nucleotide-binding</keyword>
<dbReference type="AlphaFoldDB" id="F2TVY3"/>
<evidence type="ECO:0000256" key="3">
    <source>
        <dbReference type="ARBA" id="ARBA00022679"/>
    </source>
</evidence>
<feature type="binding site" evidence="9">
    <location>
        <position position="180"/>
    </location>
    <ligand>
        <name>ATP</name>
        <dbReference type="ChEBI" id="CHEBI:30616"/>
    </ligand>
</feature>
<dbReference type="InParanoid" id="F2TVY3"/>
<feature type="compositionally biased region" description="Low complexity" evidence="10">
    <location>
        <begin position="584"/>
        <end position="596"/>
    </location>
</feature>
<dbReference type="GO" id="GO:0005737">
    <property type="term" value="C:cytoplasm"/>
    <property type="evidence" value="ECO:0007669"/>
    <property type="project" value="TreeGrafter"/>
</dbReference>
<evidence type="ECO:0000256" key="5">
    <source>
        <dbReference type="ARBA" id="ARBA00022777"/>
    </source>
</evidence>
<feature type="compositionally biased region" description="Polar residues" evidence="10">
    <location>
        <begin position="50"/>
        <end position="59"/>
    </location>
</feature>
<dbReference type="GO" id="GO:0005524">
    <property type="term" value="F:ATP binding"/>
    <property type="evidence" value="ECO:0007669"/>
    <property type="project" value="UniProtKB-UniRule"/>
</dbReference>
<evidence type="ECO:0000256" key="6">
    <source>
        <dbReference type="ARBA" id="ARBA00022840"/>
    </source>
</evidence>
<feature type="compositionally biased region" description="Polar residues" evidence="10">
    <location>
        <begin position="559"/>
        <end position="583"/>
    </location>
</feature>
<feature type="compositionally biased region" description="Polar residues" evidence="10">
    <location>
        <begin position="31"/>
        <end position="42"/>
    </location>
</feature>
<dbReference type="PANTHER" id="PTHR47634:SF9">
    <property type="entry name" value="PROTEIN KINASE DOMAIN-CONTAINING PROTEIN-RELATED"/>
    <property type="match status" value="1"/>
</dbReference>
<dbReference type="RefSeq" id="XP_004998800.1">
    <property type="nucleotide sequence ID" value="XM_004998743.1"/>
</dbReference>
<accession>F2TVY3</accession>
<dbReference type="GO" id="GO:0004674">
    <property type="term" value="F:protein serine/threonine kinase activity"/>
    <property type="evidence" value="ECO:0007669"/>
    <property type="project" value="UniProtKB-KW"/>
</dbReference>
<dbReference type="InterPro" id="IPR011009">
    <property type="entry name" value="Kinase-like_dom_sf"/>
</dbReference>
<keyword evidence="13" id="KW-1185">Reference proteome</keyword>
<dbReference type="InterPro" id="IPR017441">
    <property type="entry name" value="Protein_kinase_ATP_BS"/>
</dbReference>
<dbReference type="CDD" id="cd14136">
    <property type="entry name" value="STKc_SRPK"/>
    <property type="match status" value="1"/>
</dbReference>
<dbReference type="Gene3D" id="3.30.200.20">
    <property type="entry name" value="Phosphorylase Kinase, domain 1"/>
    <property type="match status" value="1"/>
</dbReference>
<protein>
    <recommendedName>
        <fullName evidence="1">non-specific serine/threonine protein kinase</fullName>
        <ecNumber evidence="1">2.7.11.1</ecNumber>
    </recommendedName>
</protein>
<dbReference type="EC" id="2.7.11.1" evidence="1"/>
<evidence type="ECO:0000256" key="1">
    <source>
        <dbReference type="ARBA" id="ARBA00012513"/>
    </source>
</evidence>
<dbReference type="OMA" id="NEQYFWR"/>
<dbReference type="FunCoup" id="F2TVY3">
    <property type="interactions" value="1919"/>
</dbReference>
<dbReference type="SMART" id="SM00220">
    <property type="entry name" value="S_TKc"/>
    <property type="match status" value="1"/>
</dbReference>
<dbReference type="PANTHER" id="PTHR47634">
    <property type="entry name" value="PROTEIN KINASE DOMAIN-CONTAINING PROTEIN-RELATED"/>
    <property type="match status" value="1"/>
</dbReference>
<feature type="region of interest" description="Disordered" evidence="10">
    <location>
        <begin position="316"/>
        <end position="335"/>
    </location>
</feature>
<dbReference type="InterPro" id="IPR000719">
    <property type="entry name" value="Prot_kinase_dom"/>
</dbReference>
<evidence type="ECO:0000256" key="4">
    <source>
        <dbReference type="ARBA" id="ARBA00022741"/>
    </source>
</evidence>
<feature type="compositionally biased region" description="Basic and acidic residues" evidence="10">
    <location>
        <begin position="1"/>
        <end position="19"/>
    </location>
</feature>
<dbReference type="GeneID" id="16067705"/>
<dbReference type="Pfam" id="PF00069">
    <property type="entry name" value="Pkinase"/>
    <property type="match status" value="2"/>
</dbReference>
<evidence type="ECO:0000256" key="9">
    <source>
        <dbReference type="PROSITE-ProRule" id="PRU10141"/>
    </source>
</evidence>
<keyword evidence="6 9" id="KW-0067">ATP-binding</keyword>
<evidence type="ECO:0000256" key="8">
    <source>
        <dbReference type="ARBA" id="ARBA00048679"/>
    </source>
</evidence>
<dbReference type="GO" id="GO:0050684">
    <property type="term" value="P:regulation of mRNA processing"/>
    <property type="evidence" value="ECO:0007669"/>
    <property type="project" value="TreeGrafter"/>
</dbReference>
<dbReference type="SUPFAM" id="SSF56112">
    <property type="entry name" value="Protein kinase-like (PK-like)"/>
    <property type="match status" value="1"/>
</dbReference>
<dbReference type="InterPro" id="IPR008271">
    <property type="entry name" value="Ser/Thr_kinase_AS"/>
</dbReference>
<feature type="compositionally biased region" description="Basic residues" evidence="10">
    <location>
        <begin position="541"/>
        <end position="553"/>
    </location>
</feature>
<comment type="catalytic activity">
    <reaction evidence="8">
        <text>L-seryl-[protein] + ATP = O-phospho-L-seryl-[protein] + ADP + H(+)</text>
        <dbReference type="Rhea" id="RHEA:17989"/>
        <dbReference type="Rhea" id="RHEA-COMP:9863"/>
        <dbReference type="Rhea" id="RHEA-COMP:11604"/>
        <dbReference type="ChEBI" id="CHEBI:15378"/>
        <dbReference type="ChEBI" id="CHEBI:29999"/>
        <dbReference type="ChEBI" id="CHEBI:30616"/>
        <dbReference type="ChEBI" id="CHEBI:83421"/>
        <dbReference type="ChEBI" id="CHEBI:456216"/>
        <dbReference type="EC" id="2.7.11.1"/>
    </reaction>
</comment>
<dbReference type="FunFam" id="1.10.510.10:FF:000275">
    <property type="entry name" value="SRSF protein kinase 2 isoform X3"/>
    <property type="match status" value="1"/>
</dbReference>
<dbReference type="STRING" id="946362.F2TVY3"/>
<feature type="domain" description="Protein kinase" evidence="11">
    <location>
        <begin position="151"/>
        <end position="526"/>
    </location>
</feature>
<dbReference type="FunFam" id="3.30.200.20:FF:000770">
    <property type="entry name" value="SRSF protein kinase 2"/>
    <property type="match status" value="1"/>
</dbReference>
<dbReference type="GO" id="GO:0000245">
    <property type="term" value="P:spliceosomal complex assembly"/>
    <property type="evidence" value="ECO:0007669"/>
    <property type="project" value="TreeGrafter"/>
</dbReference>
<dbReference type="Proteomes" id="UP000007799">
    <property type="component" value="Unassembled WGS sequence"/>
</dbReference>
<dbReference type="InterPro" id="IPR051334">
    <property type="entry name" value="SRPK"/>
</dbReference>
<keyword evidence="5 12" id="KW-0418">Kinase</keyword>
<dbReference type="GO" id="GO:0005634">
    <property type="term" value="C:nucleus"/>
    <property type="evidence" value="ECO:0007669"/>
    <property type="project" value="TreeGrafter"/>
</dbReference>
<keyword evidence="3" id="KW-0808">Transferase</keyword>
<feature type="region of interest" description="Disordered" evidence="10">
    <location>
        <begin position="1"/>
        <end position="131"/>
    </location>
</feature>
<evidence type="ECO:0000259" key="11">
    <source>
        <dbReference type="PROSITE" id="PS50011"/>
    </source>
</evidence>
<comment type="catalytic activity">
    <reaction evidence="7">
        <text>L-threonyl-[protein] + ATP = O-phospho-L-threonyl-[protein] + ADP + H(+)</text>
        <dbReference type="Rhea" id="RHEA:46608"/>
        <dbReference type="Rhea" id="RHEA-COMP:11060"/>
        <dbReference type="Rhea" id="RHEA-COMP:11605"/>
        <dbReference type="ChEBI" id="CHEBI:15378"/>
        <dbReference type="ChEBI" id="CHEBI:30013"/>
        <dbReference type="ChEBI" id="CHEBI:30616"/>
        <dbReference type="ChEBI" id="CHEBI:61977"/>
        <dbReference type="ChEBI" id="CHEBI:456216"/>
        <dbReference type="EC" id="2.7.11.1"/>
    </reaction>
</comment>
<dbReference type="PROSITE" id="PS50011">
    <property type="entry name" value="PROTEIN_KINASE_DOM"/>
    <property type="match status" value="1"/>
</dbReference>
<dbReference type="OrthoDB" id="2649at2759"/>
<reference evidence="12" key="1">
    <citation type="submission" date="2009-08" db="EMBL/GenBank/DDBJ databases">
        <title>Annotation of Salpingoeca rosetta.</title>
        <authorList>
            <consortium name="The Broad Institute Genome Sequencing Platform"/>
            <person name="Russ C."/>
            <person name="Cuomo C."/>
            <person name="Burger G."/>
            <person name="Gray M.W."/>
            <person name="Holland P.W.H."/>
            <person name="King N."/>
            <person name="Lang F.B.F."/>
            <person name="Roger A.J."/>
            <person name="Ruiz-Trillo I."/>
            <person name="Young S.K."/>
            <person name="Zeng Q."/>
            <person name="Gargeya S."/>
            <person name="Alvarado L."/>
            <person name="Berlin A."/>
            <person name="Chapman S.B."/>
            <person name="Chen Z."/>
            <person name="Freedman E."/>
            <person name="Gellesch M."/>
            <person name="Goldberg J."/>
            <person name="Griggs A."/>
            <person name="Gujja S."/>
            <person name="Heilman E."/>
            <person name="Heiman D."/>
            <person name="Howarth C."/>
            <person name="Mehta T."/>
            <person name="Neiman D."/>
            <person name="Pearson M."/>
            <person name="Roberts A."/>
            <person name="Saif S."/>
            <person name="Shea T."/>
            <person name="Shenoy N."/>
            <person name="Sisk P."/>
            <person name="Stolte C."/>
            <person name="Sykes S."/>
            <person name="White J."/>
            <person name="Yandava C."/>
            <person name="Haas B."/>
            <person name="Nusbaum C."/>
            <person name="Birren B."/>
        </authorList>
    </citation>
    <scope>NUCLEOTIDE SEQUENCE [LARGE SCALE GENOMIC DNA]</scope>
    <source>
        <strain evidence="12">ATCC 50818</strain>
    </source>
</reference>
<feature type="region of interest" description="Disordered" evidence="10">
    <location>
        <begin position="541"/>
        <end position="648"/>
    </location>
</feature>
<dbReference type="PROSITE" id="PS00107">
    <property type="entry name" value="PROTEIN_KINASE_ATP"/>
    <property type="match status" value="1"/>
</dbReference>